<keyword evidence="4 10" id="KW-1133">Transmembrane helix</keyword>
<evidence type="ECO:0000256" key="1">
    <source>
        <dbReference type="ARBA" id="ARBA00004141"/>
    </source>
</evidence>
<keyword evidence="7" id="KW-0739">Sodium transport</keyword>
<dbReference type="EMBL" id="LGRX02032670">
    <property type="protein sequence ID" value="KAK3243744.1"/>
    <property type="molecule type" value="Genomic_DNA"/>
</dbReference>
<proteinExistence type="inferred from homology"/>
<keyword evidence="3 10" id="KW-0812">Transmembrane</keyword>
<feature type="domain" description="Sodium/calcium exchanger membrane region" evidence="11">
    <location>
        <begin position="34"/>
        <end position="153"/>
    </location>
</feature>
<evidence type="ECO:0000256" key="4">
    <source>
        <dbReference type="ARBA" id="ARBA00022989"/>
    </source>
</evidence>
<sequence>MESAGTRIKTNFEIESRRQRHPTSTVEPRAEGRGIARALAISPDVAGATLLALGNAAPDFFAQLAALTNSAEVDIPLALGASVGGGVYVISFCVFIVIILSPKQLEVSKWPFFRDVVTLFISISVVARGIVDESFELHESASLVILYFLYLYAVKAGGRYFPEPSSEPSFELVSVVRDEEEEGKRHTESSTEWVIRGFDGSDLSPPRRVSNFFLAVINAVQSLSVPPVESDTVSKSHALIIAFGCPLLTMLVFFWDFPKTDARLFACIFTLASFSTVCAWRLYPEQGLPAKHGLLLGVAFLGAISWMQFAADEIVETMQSSGQILGLPDAFLGGTVVAWGASTGDLAALIATARAVHFSMHGNLMVICTTGILLCLSYLVLIPTIFKYKYSRNFGWLLLGLCMSMDANLIDPIITLSCQLIHKDVIVTSSLEEVNVIDSSIRLVPSVMDTPTPSTPPVPVPAAAHANDSDGIMEARALYESNNDTVTGKKACRGRPARGRLKSARAVRELALDGKGNCFEAAGNSGKLAKIVGILKSEFGSAGLDLAPFAFGDPTKEVIEKVNEPMYDTLTYIVKGDSSAEHFPLGTDSVSDRDGRRTLHDRVKGCVPPWVKRSRRNILNCGIQLEWTLARRPAPTREGAEAGSR</sequence>
<feature type="transmembrane region" description="Helical" evidence="10">
    <location>
        <begin position="364"/>
        <end position="382"/>
    </location>
</feature>
<accession>A0AAE0EXF2</accession>
<evidence type="ECO:0000256" key="6">
    <source>
        <dbReference type="ARBA" id="ARBA00023136"/>
    </source>
</evidence>
<keyword evidence="5" id="KW-0915">Sodium</keyword>
<feature type="transmembrane region" description="Helical" evidence="10">
    <location>
        <begin position="77"/>
        <end position="100"/>
    </location>
</feature>
<comment type="caution">
    <text evidence="12">The sequence shown here is derived from an EMBL/GenBank/DDBJ whole genome shotgun (WGS) entry which is preliminary data.</text>
</comment>
<feature type="transmembrane region" description="Helical" evidence="10">
    <location>
        <begin position="238"/>
        <end position="257"/>
    </location>
</feature>
<comment type="similarity">
    <text evidence="8">Belongs to the Ca(2+):cation antiporter (CaCA) (TC 2.A.19) family. Cation/calcium exchanger (CCX) subfamily.</text>
</comment>
<dbReference type="AlphaFoldDB" id="A0AAE0EXF2"/>
<name>A0AAE0EXF2_9CHLO</name>
<dbReference type="GO" id="GO:0006874">
    <property type="term" value="P:intracellular calcium ion homeostasis"/>
    <property type="evidence" value="ECO:0007669"/>
    <property type="project" value="TreeGrafter"/>
</dbReference>
<dbReference type="Gene3D" id="1.20.1420.30">
    <property type="entry name" value="NCX, central ion-binding region"/>
    <property type="match status" value="1"/>
</dbReference>
<evidence type="ECO:0000313" key="12">
    <source>
        <dbReference type="EMBL" id="KAK3243744.1"/>
    </source>
</evidence>
<dbReference type="InterPro" id="IPR004837">
    <property type="entry name" value="NaCa_Exmemb"/>
</dbReference>
<dbReference type="PANTHER" id="PTHR12266:SF0">
    <property type="entry name" value="MITOCHONDRIAL SODIUM_CALCIUM EXCHANGER PROTEIN"/>
    <property type="match status" value="1"/>
</dbReference>
<feature type="transmembrane region" description="Helical" evidence="10">
    <location>
        <begin position="331"/>
        <end position="352"/>
    </location>
</feature>
<keyword evidence="13" id="KW-1185">Reference proteome</keyword>
<feature type="transmembrane region" description="Helical" evidence="10">
    <location>
        <begin position="263"/>
        <end position="282"/>
    </location>
</feature>
<protein>
    <recommendedName>
        <fullName evidence="11">Sodium/calcium exchanger membrane region domain-containing protein</fullName>
    </recommendedName>
</protein>
<evidence type="ECO:0000256" key="3">
    <source>
        <dbReference type="ARBA" id="ARBA00022692"/>
    </source>
</evidence>
<evidence type="ECO:0000256" key="7">
    <source>
        <dbReference type="ARBA" id="ARBA00023201"/>
    </source>
</evidence>
<evidence type="ECO:0000259" key="11">
    <source>
        <dbReference type="Pfam" id="PF01699"/>
    </source>
</evidence>
<dbReference type="Pfam" id="PF01699">
    <property type="entry name" value="Na_Ca_ex"/>
    <property type="match status" value="2"/>
</dbReference>
<comment type="subcellular location">
    <subcellularLocation>
        <location evidence="1">Membrane</location>
        <topology evidence="1">Multi-pass membrane protein</topology>
    </subcellularLocation>
</comment>
<keyword evidence="2" id="KW-0813">Transport</keyword>
<keyword evidence="7" id="KW-0406">Ion transport</keyword>
<dbReference type="PANTHER" id="PTHR12266">
    <property type="entry name" value="NA+/CA2+ K+ INDEPENDENT EXCHANGER"/>
    <property type="match status" value="1"/>
</dbReference>
<organism evidence="12 13">
    <name type="scientific">Cymbomonas tetramitiformis</name>
    <dbReference type="NCBI Taxonomy" id="36881"/>
    <lineage>
        <taxon>Eukaryota</taxon>
        <taxon>Viridiplantae</taxon>
        <taxon>Chlorophyta</taxon>
        <taxon>Pyramimonadophyceae</taxon>
        <taxon>Pyramimonadales</taxon>
        <taxon>Pyramimonadaceae</taxon>
        <taxon>Cymbomonas</taxon>
    </lineage>
</organism>
<reference evidence="12 13" key="1">
    <citation type="journal article" date="2015" name="Genome Biol. Evol.">
        <title>Comparative Genomics of a Bacterivorous Green Alga Reveals Evolutionary Causalities and Consequences of Phago-Mixotrophic Mode of Nutrition.</title>
        <authorList>
            <person name="Burns J.A."/>
            <person name="Paasch A."/>
            <person name="Narechania A."/>
            <person name="Kim E."/>
        </authorList>
    </citation>
    <scope>NUCLEOTIDE SEQUENCE [LARGE SCALE GENOMIC DNA]</scope>
    <source>
        <strain evidence="12 13">PLY_AMNH</strain>
    </source>
</reference>
<dbReference type="GO" id="GO:0006814">
    <property type="term" value="P:sodium ion transport"/>
    <property type="evidence" value="ECO:0007669"/>
    <property type="project" value="UniProtKB-KW"/>
</dbReference>
<dbReference type="Proteomes" id="UP001190700">
    <property type="component" value="Unassembled WGS sequence"/>
</dbReference>
<evidence type="ECO:0000313" key="13">
    <source>
        <dbReference type="Proteomes" id="UP001190700"/>
    </source>
</evidence>
<feature type="domain" description="Sodium/calcium exchanger membrane region" evidence="11">
    <location>
        <begin position="298"/>
        <end position="401"/>
    </location>
</feature>
<evidence type="ECO:0000256" key="10">
    <source>
        <dbReference type="SAM" id="Phobius"/>
    </source>
</evidence>
<feature type="region of interest" description="Disordered" evidence="9">
    <location>
        <begin position="1"/>
        <end position="28"/>
    </location>
</feature>
<gene>
    <name evidence="12" type="ORF">CYMTET_46620</name>
</gene>
<keyword evidence="6 10" id="KW-0472">Membrane</keyword>
<feature type="transmembrane region" description="Helical" evidence="10">
    <location>
        <begin position="294"/>
        <end position="311"/>
    </location>
</feature>
<evidence type="ECO:0000256" key="5">
    <source>
        <dbReference type="ARBA" id="ARBA00023053"/>
    </source>
</evidence>
<dbReference type="GO" id="GO:0008324">
    <property type="term" value="F:monoatomic cation transmembrane transporter activity"/>
    <property type="evidence" value="ECO:0007669"/>
    <property type="project" value="TreeGrafter"/>
</dbReference>
<dbReference type="GO" id="GO:0016020">
    <property type="term" value="C:membrane"/>
    <property type="evidence" value="ECO:0007669"/>
    <property type="project" value="UniProtKB-SubCell"/>
</dbReference>
<dbReference type="InterPro" id="IPR051359">
    <property type="entry name" value="CaCA_antiporter"/>
</dbReference>
<dbReference type="InterPro" id="IPR044880">
    <property type="entry name" value="NCX_ion-bd_dom_sf"/>
</dbReference>
<evidence type="ECO:0000256" key="9">
    <source>
        <dbReference type="SAM" id="MobiDB-lite"/>
    </source>
</evidence>
<evidence type="ECO:0000256" key="2">
    <source>
        <dbReference type="ARBA" id="ARBA00022448"/>
    </source>
</evidence>
<evidence type="ECO:0000256" key="8">
    <source>
        <dbReference type="ARBA" id="ARBA00038187"/>
    </source>
</evidence>